<name>A0A8H5IBG6_9HYPO</name>
<sequence>MLSEMRQDESKLLSLPSEILAEIVKELRFIHVPLSAEYPNVKIEKETQENLKSLRLAHRTFADRDDLNNILFSNICLEPTRAGLTSLQRGDFSRVAQYIHTVTFTTPPSWALPYKAYEKILRSSQESSVLFWLEGLKSAYDAYMSDAKDTQALLGDSEREIKQAWTKILKTLGDRLKKVKLLSYDCEKIRQVKYLDAIGKEDVGMPWQLPRHDHQEDKWAHFELRDENSEPTVEYY</sequence>
<proteinExistence type="predicted"/>
<accession>A0A8H5IBG6</accession>
<protein>
    <submittedName>
        <fullName evidence="1">Uncharacterized protein</fullName>
    </submittedName>
</protein>
<comment type="caution">
    <text evidence="1">The sequence shown here is derived from an EMBL/GenBank/DDBJ whole genome shotgun (WGS) entry which is preliminary data.</text>
</comment>
<dbReference type="Proteomes" id="UP000522262">
    <property type="component" value="Unassembled WGS sequence"/>
</dbReference>
<dbReference type="AlphaFoldDB" id="A0A8H5IBG6"/>
<keyword evidence="2" id="KW-1185">Reference proteome</keyword>
<organism evidence="1 2">
    <name type="scientific">Fusarium mexicanum</name>
    <dbReference type="NCBI Taxonomy" id="751941"/>
    <lineage>
        <taxon>Eukaryota</taxon>
        <taxon>Fungi</taxon>
        <taxon>Dikarya</taxon>
        <taxon>Ascomycota</taxon>
        <taxon>Pezizomycotina</taxon>
        <taxon>Sordariomycetes</taxon>
        <taxon>Hypocreomycetidae</taxon>
        <taxon>Hypocreales</taxon>
        <taxon>Nectriaceae</taxon>
        <taxon>Fusarium</taxon>
        <taxon>Fusarium fujikuroi species complex</taxon>
    </lineage>
</organism>
<dbReference type="EMBL" id="JAAOAM010000320">
    <property type="protein sequence ID" value="KAF5533816.1"/>
    <property type="molecule type" value="Genomic_DNA"/>
</dbReference>
<reference evidence="1 2" key="1">
    <citation type="submission" date="2020-05" db="EMBL/GenBank/DDBJ databases">
        <title>Identification and distribution of gene clusters putatively required for synthesis of sphingolipid metabolism inhibitors in phylogenetically diverse species of the filamentous fungus Fusarium.</title>
        <authorList>
            <person name="Kim H.-S."/>
            <person name="Busman M."/>
            <person name="Brown D.W."/>
            <person name="Divon H."/>
            <person name="Uhlig S."/>
            <person name="Proctor R.H."/>
        </authorList>
    </citation>
    <scope>NUCLEOTIDE SEQUENCE [LARGE SCALE GENOMIC DNA]</scope>
    <source>
        <strain evidence="1 2">NRRL 53147</strain>
    </source>
</reference>
<gene>
    <name evidence="1" type="ORF">FMEXI_11610</name>
</gene>
<evidence type="ECO:0000313" key="1">
    <source>
        <dbReference type="EMBL" id="KAF5533816.1"/>
    </source>
</evidence>
<evidence type="ECO:0000313" key="2">
    <source>
        <dbReference type="Proteomes" id="UP000522262"/>
    </source>
</evidence>